<organism evidence="2 3">
    <name type="scientific">Permianibacter aggregans</name>
    <dbReference type="NCBI Taxonomy" id="1510150"/>
    <lineage>
        <taxon>Bacteria</taxon>
        <taxon>Pseudomonadati</taxon>
        <taxon>Pseudomonadota</taxon>
        <taxon>Gammaproteobacteria</taxon>
        <taxon>Pseudomonadales</taxon>
        <taxon>Pseudomonadaceae</taxon>
        <taxon>Permianibacter</taxon>
    </lineage>
</organism>
<evidence type="ECO:0000313" key="2">
    <source>
        <dbReference type="EMBL" id="TDQ49527.1"/>
    </source>
</evidence>
<dbReference type="AlphaFoldDB" id="A0A4V6PWS3"/>
<protein>
    <submittedName>
        <fullName evidence="2">RES domain-containing protein</fullName>
    </submittedName>
</protein>
<proteinExistence type="predicted"/>
<dbReference type="RefSeq" id="WP_133589193.1">
    <property type="nucleotide sequence ID" value="NZ_CP037953.1"/>
</dbReference>
<dbReference type="OrthoDB" id="9799238at2"/>
<name>A0A4V6PWS3_9GAMM</name>
<dbReference type="Pfam" id="PF08808">
    <property type="entry name" value="RES"/>
    <property type="match status" value="1"/>
</dbReference>
<dbReference type="EMBL" id="SNYM01000004">
    <property type="protein sequence ID" value="TDQ49527.1"/>
    <property type="molecule type" value="Genomic_DNA"/>
</dbReference>
<gene>
    <name evidence="2" type="ORF">EV696_104233</name>
</gene>
<feature type="domain" description="RES" evidence="1">
    <location>
        <begin position="73"/>
        <end position="210"/>
    </location>
</feature>
<dbReference type="InterPro" id="IPR014914">
    <property type="entry name" value="RES_dom"/>
</dbReference>
<reference evidence="2 3" key="1">
    <citation type="submission" date="2019-03" db="EMBL/GenBank/DDBJ databases">
        <title>Genomic Encyclopedia of Type Strains, Phase IV (KMG-IV): sequencing the most valuable type-strain genomes for metagenomic binning, comparative biology and taxonomic classification.</title>
        <authorList>
            <person name="Goeker M."/>
        </authorList>
    </citation>
    <scope>NUCLEOTIDE SEQUENCE [LARGE SCALE GENOMIC DNA]</scope>
    <source>
        <strain evidence="2 3">DSM 103792</strain>
    </source>
</reference>
<sequence>MPTRDENIWQRCRGADFIGPMKVEMVRIVEAQEDIATLSLVDNLDEQHLLESLLEKSKPGQLEPNLHYLLASPFRYPPLLWGSRFGRAHERALFYGSTRMETALAECAFYRLVFIDGVSVPFPQPLVSQHTSFWALARAERAADLTRSPYDSVMAELRAPDRYSATQILGSEMRSAGVMLFTYRSARDDDPTAINAAAFSPDVFKRAQPTRFQSWTCYATADAVRFISSPNKASHEFSRHRFLVNERLPMPPPA</sequence>
<evidence type="ECO:0000313" key="3">
    <source>
        <dbReference type="Proteomes" id="UP000295375"/>
    </source>
</evidence>
<evidence type="ECO:0000259" key="1">
    <source>
        <dbReference type="SMART" id="SM00953"/>
    </source>
</evidence>
<accession>A0A4V6PWS3</accession>
<dbReference type="SMART" id="SM00953">
    <property type="entry name" value="RES"/>
    <property type="match status" value="1"/>
</dbReference>
<comment type="caution">
    <text evidence="2">The sequence shown here is derived from an EMBL/GenBank/DDBJ whole genome shotgun (WGS) entry which is preliminary data.</text>
</comment>
<dbReference type="Proteomes" id="UP000295375">
    <property type="component" value="Unassembled WGS sequence"/>
</dbReference>
<keyword evidence="3" id="KW-1185">Reference proteome</keyword>